<feature type="region of interest" description="Disordered" evidence="1">
    <location>
        <begin position="1"/>
        <end position="66"/>
    </location>
</feature>
<gene>
    <name evidence="2" type="ORF">OsI_07082</name>
</gene>
<dbReference type="HOGENOM" id="CLU_1095776_0_0_1"/>
<feature type="compositionally biased region" description="Basic and acidic residues" evidence="1">
    <location>
        <begin position="55"/>
        <end position="64"/>
    </location>
</feature>
<feature type="compositionally biased region" description="Gly residues" evidence="1">
    <location>
        <begin position="1"/>
        <end position="20"/>
    </location>
</feature>
<organism evidence="2 3">
    <name type="scientific">Oryza sativa subsp. indica</name>
    <name type="common">Rice</name>
    <dbReference type="NCBI Taxonomy" id="39946"/>
    <lineage>
        <taxon>Eukaryota</taxon>
        <taxon>Viridiplantae</taxon>
        <taxon>Streptophyta</taxon>
        <taxon>Embryophyta</taxon>
        <taxon>Tracheophyta</taxon>
        <taxon>Spermatophyta</taxon>
        <taxon>Magnoliopsida</taxon>
        <taxon>Liliopsida</taxon>
        <taxon>Poales</taxon>
        <taxon>Poaceae</taxon>
        <taxon>BOP clade</taxon>
        <taxon>Oryzoideae</taxon>
        <taxon>Oryzeae</taxon>
        <taxon>Oryzinae</taxon>
        <taxon>Oryza</taxon>
        <taxon>Oryza sativa</taxon>
    </lineage>
</organism>
<protein>
    <submittedName>
        <fullName evidence="2">Uncharacterized protein</fullName>
    </submittedName>
</protein>
<accession>A2X4F3</accession>
<proteinExistence type="predicted"/>
<feature type="compositionally biased region" description="Basic residues" evidence="1">
    <location>
        <begin position="22"/>
        <end position="32"/>
    </location>
</feature>
<keyword evidence="3" id="KW-1185">Reference proteome</keyword>
<evidence type="ECO:0000313" key="2">
    <source>
        <dbReference type="EMBL" id="EAY85713.1"/>
    </source>
</evidence>
<feature type="compositionally biased region" description="Low complexity" evidence="1">
    <location>
        <begin position="33"/>
        <end position="48"/>
    </location>
</feature>
<feature type="region of interest" description="Disordered" evidence="1">
    <location>
        <begin position="153"/>
        <end position="185"/>
    </location>
</feature>
<name>A2X4F3_ORYSI</name>
<dbReference type="EMBL" id="CM000127">
    <property type="protein sequence ID" value="EAY85713.1"/>
    <property type="molecule type" value="Genomic_DNA"/>
</dbReference>
<feature type="region of interest" description="Disordered" evidence="1">
    <location>
        <begin position="96"/>
        <end position="124"/>
    </location>
</feature>
<evidence type="ECO:0000256" key="1">
    <source>
        <dbReference type="SAM" id="MobiDB-lite"/>
    </source>
</evidence>
<dbReference type="AlphaFoldDB" id="A2X4F3"/>
<dbReference type="Proteomes" id="UP000007015">
    <property type="component" value="Chromosome 2"/>
</dbReference>
<reference evidence="2 3" key="1">
    <citation type="journal article" date="2005" name="PLoS Biol.">
        <title>The genomes of Oryza sativa: a history of duplications.</title>
        <authorList>
            <person name="Yu J."/>
            <person name="Wang J."/>
            <person name="Lin W."/>
            <person name="Li S."/>
            <person name="Li H."/>
            <person name="Zhou J."/>
            <person name="Ni P."/>
            <person name="Dong W."/>
            <person name="Hu S."/>
            <person name="Zeng C."/>
            <person name="Zhang J."/>
            <person name="Zhang Y."/>
            <person name="Li R."/>
            <person name="Xu Z."/>
            <person name="Li S."/>
            <person name="Li X."/>
            <person name="Zheng H."/>
            <person name="Cong L."/>
            <person name="Lin L."/>
            <person name="Yin J."/>
            <person name="Geng J."/>
            <person name="Li G."/>
            <person name="Shi J."/>
            <person name="Liu J."/>
            <person name="Lv H."/>
            <person name="Li J."/>
            <person name="Wang J."/>
            <person name="Deng Y."/>
            <person name="Ran L."/>
            <person name="Shi X."/>
            <person name="Wang X."/>
            <person name="Wu Q."/>
            <person name="Li C."/>
            <person name="Ren X."/>
            <person name="Wang J."/>
            <person name="Wang X."/>
            <person name="Li D."/>
            <person name="Liu D."/>
            <person name="Zhang X."/>
            <person name="Ji Z."/>
            <person name="Zhao W."/>
            <person name="Sun Y."/>
            <person name="Zhang Z."/>
            <person name="Bao J."/>
            <person name="Han Y."/>
            <person name="Dong L."/>
            <person name="Ji J."/>
            <person name="Chen P."/>
            <person name="Wu S."/>
            <person name="Liu J."/>
            <person name="Xiao Y."/>
            <person name="Bu D."/>
            <person name="Tan J."/>
            <person name="Yang L."/>
            <person name="Ye C."/>
            <person name="Zhang J."/>
            <person name="Xu J."/>
            <person name="Zhou Y."/>
            <person name="Yu Y."/>
            <person name="Zhang B."/>
            <person name="Zhuang S."/>
            <person name="Wei H."/>
            <person name="Liu B."/>
            <person name="Lei M."/>
            <person name="Yu H."/>
            <person name="Li Y."/>
            <person name="Xu H."/>
            <person name="Wei S."/>
            <person name="He X."/>
            <person name="Fang L."/>
            <person name="Zhang Z."/>
            <person name="Zhang Y."/>
            <person name="Huang X."/>
            <person name="Su Z."/>
            <person name="Tong W."/>
            <person name="Li J."/>
            <person name="Tong Z."/>
            <person name="Li S."/>
            <person name="Ye J."/>
            <person name="Wang L."/>
            <person name="Fang L."/>
            <person name="Lei T."/>
            <person name="Chen C."/>
            <person name="Chen H."/>
            <person name="Xu Z."/>
            <person name="Li H."/>
            <person name="Huang H."/>
            <person name="Zhang F."/>
            <person name="Xu H."/>
            <person name="Li N."/>
            <person name="Zhao C."/>
            <person name="Li S."/>
            <person name="Dong L."/>
            <person name="Huang Y."/>
            <person name="Li L."/>
            <person name="Xi Y."/>
            <person name="Qi Q."/>
            <person name="Li W."/>
            <person name="Zhang B."/>
            <person name="Hu W."/>
            <person name="Zhang Y."/>
            <person name="Tian X."/>
            <person name="Jiao Y."/>
            <person name="Liang X."/>
            <person name="Jin J."/>
            <person name="Gao L."/>
            <person name="Zheng W."/>
            <person name="Hao B."/>
            <person name="Liu S."/>
            <person name="Wang W."/>
            <person name="Yuan L."/>
            <person name="Cao M."/>
            <person name="McDermott J."/>
            <person name="Samudrala R."/>
            <person name="Wang J."/>
            <person name="Wong G.K."/>
            <person name="Yang H."/>
        </authorList>
    </citation>
    <scope>NUCLEOTIDE SEQUENCE [LARGE SCALE GENOMIC DNA]</scope>
    <source>
        <strain evidence="3">cv. 93-11</strain>
    </source>
</reference>
<feature type="compositionally biased region" description="Polar residues" evidence="1">
    <location>
        <begin position="161"/>
        <end position="176"/>
    </location>
</feature>
<evidence type="ECO:0000313" key="3">
    <source>
        <dbReference type="Proteomes" id="UP000007015"/>
    </source>
</evidence>
<dbReference type="Gramene" id="BGIOSGA008143-TA">
    <property type="protein sequence ID" value="BGIOSGA008143-PA"/>
    <property type="gene ID" value="BGIOSGA008143"/>
</dbReference>
<sequence>MDGDAGGRGDVTFAGPGGGRSPRPRRPVRRGTRYPVSSSSSSSSSSLEGGEGLGEEGRSEEDRPRRRIIRLVRPGLAAWIPGCASADRRPRVRQSVLYSDRPKRSQGIRGQVQSKTKSLDEKNVSEVSSELGTTTADIPKFKALMINDSLSRLDSTERSNESTYDAGTPGSNQVTSKFVKDKPKDDSDDVVDDLQIFLAKTLRTGFIITKFNLRQNYTLTGAKIFKSCFHTIKATNYYSLNYCNANYNIIELQD</sequence>